<organism evidence="1">
    <name type="scientific">Agrobacterium rosae</name>
    <dbReference type="NCBI Taxonomy" id="1972867"/>
    <lineage>
        <taxon>Bacteria</taxon>
        <taxon>Pseudomonadati</taxon>
        <taxon>Pseudomonadota</taxon>
        <taxon>Alphaproteobacteria</taxon>
        <taxon>Hyphomicrobiales</taxon>
        <taxon>Rhizobiaceae</taxon>
        <taxon>Rhizobium/Agrobacterium group</taxon>
        <taxon>Agrobacterium</taxon>
    </lineage>
</organism>
<dbReference type="Proteomes" id="UP001277561">
    <property type="component" value="Unassembled WGS sequence"/>
</dbReference>
<name>A0AAW9FHK4_9HYPH</name>
<comment type="caution">
    <text evidence="1">The sequence shown here is derived from an EMBL/GenBank/DDBJ whole genome shotgun (WGS) entry which is preliminary data.</text>
</comment>
<evidence type="ECO:0000313" key="3">
    <source>
        <dbReference type="Proteomes" id="UP001277561"/>
    </source>
</evidence>
<gene>
    <name evidence="1" type="ORF">RMR22_22845</name>
    <name evidence="2" type="ORF">RMS29_25600</name>
</gene>
<dbReference type="RefSeq" id="WP_320187932.1">
    <property type="nucleotide sequence ID" value="NZ_CP133554.1"/>
</dbReference>
<proteinExistence type="predicted"/>
<sequence length="155" mass="17609">MLQARNPLKILVFLPQAAGATIVSKLAEHGYESVMVSTVPEAFDALRSDQFVFAITTRPDIDVLRNIRAIPVINLEVFFHAGILRHGSEVNSKLFDSNAFFERVKFLAQSTAPRMDVESDRAGLPKMQRNARWWVIAANALRQRRFIRRETNVQS</sequence>
<keyword evidence="3" id="KW-1185">Reference proteome</keyword>
<protein>
    <submittedName>
        <fullName evidence="1">Uncharacterized protein</fullName>
    </submittedName>
</protein>
<evidence type="ECO:0000313" key="2">
    <source>
        <dbReference type="EMBL" id="MDX8332586.1"/>
    </source>
</evidence>
<evidence type="ECO:0000313" key="1">
    <source>
        <dbReference type="EMBL" id="MDX8305091.1"/>
    </source>
</evidence>
<dbReference type="AlphaFoldDB" id="A0AAW9FHK4"/>
<reference evidence="1 3" key="1">
    <citation type="journal article" date="2023" name="Phytobiomes J">
        <title>Deciphering the key players within the bacterial microbiota associated with aerial crown gall tumors on rhododendron: Insights into the gallobiome.</title>
        <authorList>
            <person name="Kuzmanovic N."/>
            <person name="Nesme J."/>
            <person name="Wolf J."/>
            <person name="Neumann-Schaal M."/>
            <person name="Petersen J."/>
            <person name="Fernandez-Gnecco G."/>
            <person name="Sproeer C."/>
            <person name="Bunk B."/>
            <person name="Overmann J."/>
            <person name="Sorensen S.J."/>
            <person name="Idczak E."/>
            <person name="Smalla K."/>
        </authorList>
    </citation>
    <scope>NUCLEOTIDE SEQUENCE</scope>
    <source>
        <strain evidence="1">Rho-11.1</strain>
        <strain evidence="2">Rho-14.1</strain>
        <strain evidence="3">rho-14.1</strain>
    </source>
</reference>
<dbReference type="EMBL" id="JAVRAD010000020">
    <property type="protein sequence ID" value="MDX8332586.1"/>
    <property type="molecule type" value="Genomic_DNA"/>
</dbReference>
<dbReference type="EMBL" id="JAVRAF010000013">
    <property type="protein sequence ID" value="MDX8305091.1"/>
    <property type="molecule type" value="Genomic_DNA"/>
</dbReference>
<accession>A0AAW9FHK4</accession>